<name>A0A1F5PLN5_9BACT</name>
<dbReference type="PANTHER" id="PTHR43546">
    <property type="entry name" value="UPF0173 METAL-DEPENDENT HYDROLASE MJ1163-RELATED"/>
    <property type="match status" value="1"/>
</dbReference>
<dbReference type="EMBL" id="MFEY01000005">
    <property type="protein sequence ID" value="OGE90572.1"/>
    <property type="molecule type" value="Genomic_DNA"/>
</dbReference>
<organism evidence="1 2">
    <name type="scientific">Candidatus Doudnabacteria bacterium RIFCSPHIGHO2_12_FULL_48_16</name>
    <dbReference type="NCBI Taxonomy" id="1817838"/>
    <lineage>
        <taxon>Bacteria</taxon>
        <taxon>Candidatus Doudnaibacteriota</taxon>
    </lineage>
</organism>
<dbReference type="PANTHER" id="PTHR43546:SF3">
    <property type="entry name" value="UPF0173 METAL-DEPENDENT HYDROLASE MJ1163"/>
    <property type="match status" value="1"/>
</dbReference>
<comment type="caution">
    <text evidence="1">The sequence shown here is derived from an EMBL/GenBank/DDBJ whole genome shotgun (WGS) entry which is preliminary data.</text>
</comment>
<reference evidence="1 2" key="1">
    <citation type="journal article" date="2016" name="Nat. Commun.">
        <title>Thousands of microbial genomes shed light on interconnected biogeochemical processes in an aquifer system.</title>
        <authorList>
            <person name="Anantharaman K."/>
            <person name="Brown C.T."/>
            <person name="Hug L.A."/>
            <person name="Sharon I."/>
            <person name="Castelle C.J."/>
            <person name="Probst A.J."/>
            <person name="Thomas B.C."/>
            <person name="Singh A."/>
            <person name="Wilkins M.J."/>
            <person name="Karaoz U."/>
            <person name="Brodie E.L."/>
            <person name="Williams K.H."/>
            <person name="Hubbard S.S."/>
            <person name="Banfield J.F."/>
        </authorList>
    </citation>
    <scope>NUCLEOTIDE SEQUENCE [LARGE SCALE GENOMIC DNA]</scope>
</reference>
<proteinExistence type="predicted"/>
<dbReference type="Gene3D" id="3.60.15.10">
    <property type="entry name" value="Ribonuclease Z/Hydroxyacylglutathione hydrolase-like"/>
    <property type="match status" value="1"/>
</dbReference>
<sequence length="215" mass="23836">MKITKYGHCCLLIEESGVRILTDPGAFSIESGQKDVKNVDIVLITHEHQDHLHIDSVKALLTNNPGVKIFTNESVGKLLAKESLPYELLAHGQSYNFKGVNIEGHGDKHAVIYQDYGQVENTGFLVADKLFYPGDAFYNPQKPVEILALPIAGPWLKAQDAIDYAKAVKPKKAFPVHDAIVNIPISGFLYNLYGMFLKADGIEFIDTTKNNIIEI</sequence>
<dbReference type="AlphaFoldDB" id="A0A1F5PLN5"/>
<protein>
    <recommendedName>
        <fullName evidence="3">Metallo-beta-lactamase domain-containing protein</fullName>
    </recommendedName>
</protein>
<gene>
    <name evidence="1" type="ORF">A3E29_02135</name>
</gene>
<dbReference type="Proteomes" id="UP000177682">
    <property type="component" value="Unassembled WGS sequence"/>
</dbReference>
<accession>A0A1F5PLN5</accession>
<evidence type="ECO:0008006" key="3">
    <source>
        <dbReference type="Google" id="ProtNLM"/>
    </source>
</evidence>
<evidence type="ECO:0000313" key="2">
    <source>
        <dbReference type="Proteomes" id="UP000177682"/>
    </source>
</evidence>
<evidence type="ECO:0000313" key="1">
    <source>
        <dbReference type="EMBL" id="OGE90572.1"/>
    </source>
</evidence>
<dbReference type="InterPro" id="IPR036866">
    <property type="entry name" value="RibonucZ/Hydroxyglut_hydro"/>
</dbReference>
<dbReference type="InterPro" id="IPR050114">
    <property type="entry name" value="UPF0173_UPF0282_UlaG_hydrolase"/>
</dbReference>
<dbReference type="SUPFAM" id="SSF56281">
    <property type="entry name" value="Metallo-hydrolase/oxidoreductase"/>
    <property type="match status" value="1"/>
</dbReference>
<dbReference type="Pfam" id="PF13483">
    <property type="entry name" value="Lactamase_B_3"/>
    <property type="match status" value="1"/>
</dbReference>